<dbReference type="GO" id="GO:0046081">
    <property type="term" value="P:dUTP catabolic process"/>
    <property type="evidence" value="ECO:0007669"/>
    <property type="project" value="TreeGrafter"/>
</dbReference>
<dbReference type="InterPro" id="IPR048015">
    <property type="entry name" value="NTP-PPase_MazG-like_N"/>
</dbReference>
<proteinExistence type="predicted"/>
<gene>
    <name evidence="2" type="primary">mazG</name>
    <name evidence="2" type="ORF">IAD23_01020</name>
</gene>
<dbReference type="GO" id="GO:0046047">
    <property type="term" value="P:TTP catabolic process"/>
    <property type="evidence" value="ECO:0007669"/>
    <property type="project" value="TreeGrafter"/>
</dbReference>
<dbReference type="Proteomes" id="UP000824125">
    <property type="component" value="Unassembled WGS sequence"/>
</dbReference>
<dbReference type="NCBIfam" id="NF007113">
    <property type="entry name" value="PRK09562.1"/>
    <property type="match status" value="1"/>
</dbReference>
<dbReference type="CDD" id="cd11528">
    <property type="entry name" value="NTP-PPase_MazG_Nterm"/>
    <property type="match status" value="1"/>
</dbReference>
<dbReference type="EC" id="3.6.1.9" evidence="2"/>
<evidence type="ECO:0000313" key="3">
    <source>
        <dbReference type="Proteomes" id="UP000824125"/>
    </source>
</evidence>
<dbReference type="GO" id="GO:0047429">
    <property type="term" value="F:nucleoside triphosphate diphosphatase activity"/>
    <property type="evidence" value="ECO:0007669"/>
    <property type="project" value="UniProtKB-EC"/>
</dbReference>
<comment type="caution">
    <text evidence="2">The sequence shown here is derived from an EMBL/GenBank/DDBJ whole genome shotgun (WGS) entry which is preliminary data.</text>
</comment>
<dbReference type="Gene3D" id="1.10.287.1080">
    <property type="entry name" value="MazG-like"/>
    <property type="match status" value="2"/>
</dbReference>
<evidence type="ECO:0000313" key="2">
    <source>
        <dbReference type="EMBL" id="HIU68523.1"/>
    </source>
</evidence>
<dbReference type="Pfam" id="PF03819">
    <property type="entry name" value="MazG"/>
    <property type="match status" value="2"/>
</dbReference>
<dbReference type="InterPro" id="IPR004518">
    <property type="entry name" value="MazG-like_dom"/>
</dbReference>
<dbReference type="PANTHER" id="PTHR30522:SF0">
    <property type="entry name" value="NUCLEOSIDE TRIPHOSPHATE PYROPHOSPHOHYDROLASE"/>
    <property type="match status" value="1"/>
</dbReference>
<reference evidence="2" key="2">
    <citation type="journal article" date="2021" name="PeerJ">
        <title>Extensive microbial diversity within the chicken gut microbiome revealed by metagenomics and culture.</title>
        <authorList>
            <person name="Gilroy R."/>
            <person name="Ravi A."/>
            <person name="Getino M."/>
            <person name="Pursley I."/>
            <person name="Horton D.L."/>
            <person name="Alikhan N.F."/>
            <person name="Baker D."/>
            <person name="Gharbi K."/>
            <person name="Hall N."/>
            <person name="Watson M."/>
            <person name="Adriaenssens E.M."/>
            <person name="Foster-Nyarko E."/>
            <person name="Jarju S."/>
            <person name="Secka A."/>
            <person name="Antonio M."/>
            <person name="Oren A."/>
            <person name="Chaudhuri R.R."/>
            <person name="La Ragione R."/>
            <person name="Hildebrand F."/>
            <person name="Pallen M.J."/>
        </authorList>
    </citation>
    <scope>NUCLEOTIDE SEQUENCE</scope>
    <source>
        <strain evidence="2">CHK176-6737</strain>
    </source>
</reference>
<reference evidence="2" key="1">
    <citation type="submission" date="2020-10" db="EMBL/GenBank/DDBJ databases">
        <authorList>
            <person name="Gilroy R."/>
        </authorList>
    </citation>
    <scope>NUCLEOTIDE SEQUENCE</scope>
    <source>
        <strain evidence="2">CHK176-6737</strain>
    </source>
</reference>
<dbReference type="InterPro" id="IPR048011">
    <property type="entry name" value="NTP-PPase_MazG-like_C"/>
</dbReference>
<dbReference type="GO" id="GO:0006203">
    <property type="term" value="P:dGTP catabolic process"/>
    <property type="evidence" value="ECO:0007669"/>
    <property type="project" value="TreeGrafter"/>
</dbReference>
<protein>
    <submittedName>
        <fullName evidence="2">Nucleoside triphosphate pyrophosphohydrolase</fullName>
        <ecNumber evidence="2">3.6.1.9</ecNumber>
    </submittedName>
</protein>
<accession>A0A9D1SN53</accession>
<dbReference type="InterPro" id="IPR011551">
    <property type="entry name" value="NTP_PyrPHydrolase_MazG"/>
</dbReference>
<evidence type="ECO:0000259" key="1">
    <source>
        <dbReference type="Pfam" id="PF03819"/>
    </source>
</evidence>
<sequence>MAVDFEFKDTYTIEDLVKIVALLRAPDGCPWDRAQTHESIKKNFIEETYEAIEAIHKKDASMLKEELGDVLLQVLLHAQMEAEAGRFTFADVADAIAAKLVFRHPHVFGSRTAADEAQALESWNDAKAVEKQYHSAADRLNAVPKELPALMRAQKVQSRASKCGFDWPPGALSEVLSKVSEECAELQAAAGANNAAAVQEELGDLLFSVVNAARFAGQDAEEALSAATEKFVRRITLCEELASAAGIDPKTMRQDEFDRLWQQAKQKIEN</sequence>
<dbReference type="FunFam" id="1.10.287.1080:FF:000001">
    <property type="entry name" value="Nucleoside triphosphate pyrophosphohydrolase"/>
    <property type="match status" value="1"/>
</dbReference>
<dbReference type="SUPFAM" id="SSF101386">
    <property type="entry name" value="all-alpha NTP pyrophosphatases"/>
    <property type="match status" value="2"/>
</dbReference>
<dbReference type="CDD" id="cd11529">
    <property type="entry name" value="NTP-PPase_MazG_Cterm"/>
    <property type="match status" value="1"/>
</dbReference>
<feature type="domain" description="NTP pyrophosphohydrolase MazG-like" evidence="1">
    <location>
        <begin position="175"/>
        <end position="234"/>
    </location>
</feature>
<dbReference type="EMBL" id="DVNM01000005">
    <property type="protein sequence ID" value="HIU68523.1"/>
    <property type="molecule type" value="Genomic_DNA"/>
</dbReference>
<dbReference type="GO" id="GO:0046052">
    <property type="term" value="P:UTP catabolic process"/>
    <property type="evidence" value="ECO:0007669"/>
    <property type="project" value="TreeGrafter"/>
</dbReference>
<dbReference type="GO" id="GO:0046061">
    <property type="term" value="P:dATP catabolic process"/>
    <property type="evidence" value="ECO:0007669"/>
    <property type="project" value="TreeGrafter"/>
</dbReference>
<dbReference type="AlphaFoldDB" id="A0A9D1SN53"/>
<keyword evidence="2" id="KW-0378">Hydrolase</keyword>
<name>A0A9D1SN53_9FIRM</name>
<feature type="domain" description="NTP pyrophosphohydrolase MazG-like" evidence="1">
    <location>
        <begin position="35"/>
        <end position="108"/>
    </location>
</feature>
<dbReference type="GO" id="GO:0006950">
    <property type="term" value="P:response to stress"/>
    <property type="evidence" value="ECO:0007669"/>
    <property type="project" value="UniProtKB-ARBA"/>
</dbReference>
<dbReference type="NCBIfam" id="TIGR00444">
    <property type="entry name" value="mazG"/>
    <property type="match status" value="1"/>
</dbReference>
<dbReference type="PANTHER" id="PTHR30522">
    <property type="entry name" value="NUCLEOSIDE TRIPHOSPHATE PYROPHOSPHOHYDROLASE"/>
    <property type="match status" value="1"/>
</dbReference>
<dbReference type="GO" id="GO:0046076">
    <property type="term" value="P:dTTP catabolic process"/>
    <property type="evidence" value="ECO:0007669"/>
    <property type="project" value="TreeGrafter"/>
</dbReference>
<organism evidence="2 3">
    <name type="scientific">Candidatus Scybalenecus merdavium</name>
    <dbReference type="NCBI Taxonomy" id="2840939"/>
    <lineage>
        <taxon>Bacteria</taxon>
        <taxon>Bacillati</taxon>
        <taxon>Bacillota</taxon>
        <taxon>Clostridia</taxon>
        <taxon>Eubacteriales</taxon>
        <taxon>Oscillospiraceae</taxon>
        <taxon>Oscillospiraceae incertae sedis</taxon>
        <taxon>Candidatus Scybalenecus</taxon>
    </lineage>
</organism>